<dbReference type="STRING" id="580166.AUP43_18215"/>
<gene>
    <name evidence="1" type="ORF">AUP43_18215</name>
</gene>
<dbReference type="InterPro" id="IPR036748">
    <property type="entry name" value="MTH938-like_sf"/>
</dbReference>
<dbReference type="AlphaFoldDB" id="A0A154WBT8"/>
<proteinExistence type="predicted"/>
<dbReference type="Pfam" id="PF04430">
    <property type="entry name" value="DUF498"/>
    <property type="match status" value="1"/>
</dbReference>
<dbReference type="SUPFAM" id="SSF64076">
    <property type="entry name" value="MTH938-like"/>
    <property type="match status" value="1"/>
</dbReference>
<evidence type="ECO:0000313" key="2">
    <source>
        <dbReference type="Proteomes" id="UP000076400"/>
    </source>
</evidence>
<sequence length="126" mass="13752">MDVTPLIPEGRQVVESYGGSRFRVTGTIYESSILVFPDRTLAWPVTTFEQIDAESLAAFHAEGMPPVDILLIGCGRQMRFIPADLRAALRAHGIVIDAMDTGAACRTYNVLMSEDRRVAAALIAVE</sequence>
<reference evidence="1 2" key="1">
    <citation type="submission" date="2015-12" db="EMBL/GenBank/DDBJ databases">
        <title>Genome sequence of Oceanibaculum pacificum MCCC 1A02656.</title>
        <authorList>
            <person name="Lu L."/>
            <person name="Lai Q."/>
            <person name="Shao Z."/>
            <person name="Qian P."/>
        </authorList>
    </citation>
    <scope>NUCLEOTIDE SEQUENCE [LARGE SCALE GENOMIC DNA]</scope>
    <source>
        <strain evidence="1 2">MCCC 1A02656</strain>
    </source>
</reference>
<dbReference type="OrthoDB" id="7351393at2"/>
<organism evidence="1 2">
    <name type="scientific">Oceanibaculum pacificum</name>
    <dbReference type="NCBI Taxonomy" id="580166"/>
    <lineage>
        <taxon>Bacteria</taxon>
        <taxon>Pseudomonadati</taxon>
        <taxon>Pseudomonadota</taxon>
        <taxon>Alphaproteobacteria</taxon>
        <taxon>Rhodospirillales</taxon>
        <taxon>Oceanibaculaceae</taxon>
        <taxon>Oceanibaculum</taxon>
    </lineage>
</organism>
<evidence type="ECO:0000313" key="1">
    <source>
        <dbReference type="EMBL" id="KZD10991.1"/>
    </source>
</evidence>
<name>A0A154WBT8_9PROT</name>
<dbReference type="PANTHER" id="PTHR21192">
    <property type="entry name" value="NUCLEAR PROTEIN E3-3"/>
    <property type="match status" value="1"/>
</dbReference>
<dbReference type="RefSeq" id="WP_067553745.1">
    <property type="nucleotide sequence ID" value="NZ_LPXN01000081.1"/>
</dbReference>
<keyword evidence="2" id="KW-1185">Reference proteome</keyword>
<dbReference type="PANTHER" id="PTHR21192:SF2">
    <property type="entry name" value="NADH DEHYDROGENASE [UBIQUINONE] 1 ALPHA SUBCOMPLEX ASSEMBLY FACTOR 3"/>
    <property type="match status" value="1"/>
</dbReference>
<accession>A0A154WBT8</accession>
<dbReference type="InterPro" id="IPR007523">
    <property type="entry name" value="NDUFAF3/AAMDC"/>
</dbReference>
<dbReference type="Proteomes" id="UP000076400">
    <property type="component" value="Unassembled WGS sequence"/>
</dbReference>
<dbReference type="Gene3D" id="3.40.1230.10">
    <property type="entry name" value="MTH938-like"/>
    <property type="match status" value="1"/>
</dbReference>
<dbReference type="EMBL" id="LPXN01000081">
    <property type="protein sequence ID" value="KZD10991.1"/>
    <property type="molecule type" value="Genomic_DNA"/>
</dbReference>
<dbReference type="CDD" id="cd00248">
    <property type="entry name" value="Mth938-like"/>
    <property type="match status" value="1"/>
</dbReference>
<protein>
    <submittedName>
        <fullName evidence="1">Uncharacterized protein</fullName>
    </submittedName>
</protein>
<comment type="caution">
    <text evidence="1">The sequence shown here is derived from an EMBL/GenBank/DDBJ whole genome shotgun (WGS) entry which is preliminary data.</text>
</comment>